<evidence type="ECO:0000256" key="1">
    <source>
        <dbReference type="ARBA" id="ARBA00010688"/>
    </source>
</evidence>
<dbReference type="EMBL" id="FTOO01000009">
    <property type="protein sequence ID" value="SIS99242.1"/>
    <property type="molecule type" value="Genomic_DNA"/>
</dbReference>
<dbReference type="NCBIfam" id="TIGR04382">
    <property type="entry name" value="myo_inos_iolC_N"/>
    <property type="match status" value="1"/>
</dbReference>
<evidence type="ECO:0000256" key="2">
    <source>
        <dbReference type="ARBA" id="ARBA00022679"/>
    </source>
</evidence>
<evidence type="ECO:0000256" key="4">
    <source>
        <dbReference type="ARBA" id="ARBA00022777"/>
    </source>
</evidence>
<keyword evidence="8" id="KW-1185">Reference proteome</keyword>
<keyword evidence="4 7" id="KW-0418">Kinase</keyword>
<dbReference type="SUPFAM" id="SSF53613">
    <property type="entry name" value="Ribokinase-like"/>
    <property type="match status" value="1"/>
</dbReference>
<evidence type="ECO:0000313" key="7">
    <source>
        <dbReference type="EMBL" id="SIS99242.1"/>
    </source>
</evidence>
<sequence length="328" mass="35486">MVLSFASDRPLDLVTLGRACVDLNALDYNRPLEQTKTFVKYVGGSPANIAIGARRLGLRTGMIAKVSDDAMGRFVVSFLQQMGVDTSAIVVDRDGHKTGLAFTEIKSSTECSILLYRDDVADLYLSPEDITEGYLRKTKALLISGTALAKSPSREAAFYAAELARKHGVRLVFELDYRPCTWKSLYEPMVYYTLMARLSDVVIGTRDEYDIMEGGPGQDEATAAQLLVHVPSIVVIKHGVDGSIAYTREGAVRARAFPAKVLKTFGAGDAYASSFLYGLLAGLTLKRALAMASAAAAIVVSRHSSSEAMPSLEEVESLLSEHCEPSRG</sequence>
<dbReference type="InterPro" id="IPR029056">
    <property type="entry name" value="Ribokinase-like"/>
</dbReference>
<dbReference type="Gene3D" id="3.40.1190.20">
    <property type="match status" value="1"/>
</dbReference>
<dbReference type="PANTHER" id="PTHR43085:SF49">
    <property type="entry name" value="5-DEHYDRO-2-DEOXYGLUCONOKINASE"/>
    <property type="match status" value="1"/>
</dbReference>
<keyword evidence="3" id="KW-0547">Nucleotide-binding</keyword>
<proteinExistence type="inferred from homology"/>
<evidence type="ECO:0000256" key="5">
    <source>
        <dbReference type="ARBA" id="ARBA00022840"/>
    </source>
</evidence>
<dbReference type="InterPro" id="IPR050306">
    <property type="entry name" value="PfkB_Carbo_kinase"/>
</dbReference>
<dbReference type="RefSeq" id="WP_076347878.1">
    <property type="nucleotide sequence ID" value="NZ_FTOO01000009.1"/>
</dbReference>
<keyword evidence="2" id="KW-0808">Transferase</keyword>
<evidence type="ECO:0000313" key="8">
    <source>
        <dbReference type="Proteomes" id="UP000186156"/>
    </source>
</evidence>
<keyword evidence="5" id="KW-0067">ATP-binding</keyword>
<accession>A0A1N7NLQ3</accession>
<dbReference type="Proteomes" id="UP000186156">
    <property type="component" value="Unassembled WGS sequence"/>
</dbReference>
<comment type="similarity">
    <text evidence="1">Belongs to the carbohydrate kinase PfkB family.</text>
</comment>
<dbReference type="InterPro" id="IPR023314">
    <property type="entry name" value="Myo_inos_IolC-like_sf"/>
</dbReference>
<dbReference type="AlphaFoldDB" id="A0A1N7NLQ3"/>
<dbReference type="GO" id="GO:0016301">
    <property type="term" value="F:kinase activity"/>
    <property type="evidence" value="ECO:0007669"/>
    <property type="project" value="UniProtKB-KW"/>
</dbReference>
<evidence type="ECO:0000256" key="3">
    <source>
        <dbReference type="ARBA" id="ARBA00022741"/>
    </source>
</evidence>
<protein>
    <submittedName>
        <fullName evidence="7">5-dehydro-2-deoxygluconokinase</fullName>
    </submittedName>
</protein>
<reference evidence="8" key="1">
    <citation type="submission" date="2017-01" db="EMBL/GenBank/DDBJ databases">
        <authorList>
            <person name="Varghese N."/>
            <person name="Submissions S."/>
        </authorList>
    </citation>
    <scope>NUCLEOTIDE SEQUENCE [LARGE SCALE GENOMIC DNA]</scope>
    <source>
        <strain evidence="8">DSM 16176</strain>
    </source>
</reference>
<name>A0A1N7NLQ3_9BACL</name>
<dbReference type="STRING" id="252246.SAMN05421799_1095"/>
<dbReference type="InterPro" id="IPR030830">
    <property type="entry name" value="Myo_inos_IolC"/>
</dbReference>
<feature type="domain" description="Carbohydrate kinase PfkB" evidence="6">
    <location>
        <begin position="12"/>
        <end position="310"/>
    </location>
</feature>
<dbReference type="GO" id="GO:0005524">
    <property type="term" value="F:ATP binding"/>
    <property type="evidence" value="ECO:0007669"/>
    <property type="project" value="UniProtKB-KW"/>
</dbReference>
<dbReference type="Gene3D" id="2.20.150.10">
    <property type="entry name" value="putative 5-dehydro-2- deoxygluconokinase"/>
    <property type="match status" value="1"/>
</dbReference>
<dbReference type="Pfam" id="PF00294">
    <property type="entry name" value="PfkB"/>
    <property type="match status" value="1"/>
</dbReference>
<organism evidence="7 8">
    <name type="scientific">Alicyclobacillus vulcanalis</name>
    <dbReference type="NCBI Taxonomy" id="252246"/>
    <lineage>
        <taxon>Bacteria</taxon>
        <taxon>Bacillati</taxon>
        <taxon>Bacillota</taxon>
        <taxon>Bacilli</taxon>
        <taxon>Bacillales</taxon>
        <taxon>Alicyclobacillaceae</taxon>
        <taxon>Alicyclobacillus</taxon>
    </lineage>
</organism>
<evidence type="ECO:0000259" key="6">
    <source>
        <dbReference type="Pfam" id="PF00294"/>
    </source>
</evidence>
<dbReference type="PANTHER" id="PTHR43085">
    <property type="entry name" value="HEXOKINASE FAMILY MEMBER"/>
    <property type="match status" value="1"/>
</dbReference>
<dbReference type="OrthoDB" id="9813569at2"/>
<dbReference type="CDD" id="cd01166">
    <property type="entry name" value="KdgK"/>
    <property type="match status" value="1"/>
</dbReference>
<gene>
    <name evidence="7" type="ORF">SAMN05421799_1095</name>
</gene>
<dbReference type="InterPro" id="IPR011611">
    <property type="entry name" value="PfkB_dom"/>
</dbReference>